<dbReference type="SUPFAM" id="SSF52518">
    <property type="entry name" value="Thiamin diphosphate-binding fold (THDP-binding)"/>
    <property type="match status" value="2"/>
</dbReference>
<dbReference type="InterPro" id="IPR029061">
    <property type="entry name" value="THDP-binding"/>
</dbReference>
<evidence type="ECO:0000256" key="4">
    <source>
        <dbReference type="ARBA" id="ARBA00017172"/>
    </source>
</evidence>
<evidence type="ECO:0000256" key="5">
    <source>
        <dbReference type="ARBA" id="ARBA00023002"/>
    </source>
</evidence>
<proteinExistence type="predicted"/>
<comment type="catalytic activity">
    <reaction evidence="8 9">
        <text>N(6)-[(R)-lipoyl]-L-lysyl-[protein] + pyruvate + H(+) = N(6)-[(R)-S(8)-acetyldihydrolipoyl]-L-lysyl-[protein] + CO2</text>
        <dbReference type="Rhea" id="RHEA:19189"/>
        <dbReference type="Rhea" id="RHEA-COMP:10474"/>
        <dbReference type="Rhea" id="RHEA-COMP:10478"/>
        <dbReference type="ChEBI" id="CHEBI:15361"/>
        <dbReference type="ChEBI" id="CHEBI:15378"/>
        <dbReference type="ChEBI" id="CHEBI:16526"/>
        <dbReference type="ChEBI" id="CHEBI:83099"/>
        <dbReference type="ChEBI" id="CHEBI:83111"/>
        <dbReference type="EC" id="1.2.4.1"/>
    </reaction>
</comment>
<dbReference type="InterPro" id="IPR055152">
    <property type="entry name" value="Transketolase-like_C_2"/>
</dbReference>
<keyword evidence="6 9" id="KW-0786">Thiamine pyrophosphate</keyword>
<evidence type="ECO:0000313" key="14">
    <source>
        <dbReference type="Proteomes" id="UP000738126"/>
    </source>
</evidence>
<dbReference type="Pfam" id="PF22613">
    <property type="entry name" value="Transketolase_C_1"/>
    <property type="match status" value="1"/>
</dbReference>
<feature type="domain" description="Pyruvate dehydrogenase E1 component middle" evidence="11">
    <location>
        <begin position="489"/>
        <end position="702"/>
    </location>
</feature>
<keyword evidence="7 9" id="KW-0670">Pyruvate</keyword>
<evidence type="ECO:0000259" key="11">
    <source>
        <dbReference type="Pfam" id="PF17831"/>
    </source>
</evidence>
<gene>
    <name evidence="13" type="primary">aceE</name>
    <name evidence="13" type="ORF">CKO13_02000</name>
</gene>
<evidence type="ECO:0000256" key="3">
    <source>
        <dbReference type="ARBA" id="ARBA00012281"/>
    </source>
</evidence>
<dbReference type="PANTHER" id="PTHR43825">
    <property type="entry name" value="PYRUVATE DEHYDROGENASE E1 COMPONENT"/>
    <property type="match status" value="1"/>
</dbReference>
<dbReference type="Proteomes" id="UP000738126">
    <property type="component" value="Unassembled WGS sequence"/>
</dbReference>
<name>A0ABS1E3Y1_9GAMM</name>
<dbReference type="PANTHER" id="PTHR43825:SF3">
    <property type="entry name" value="PYRUVATE DEHYDROGENASE E1 COMPONENT"/>
    <property type="match status" value="1"/>
</dbReference>
<sequence length="892" mass="100177">MPSVAQLRDDPDPEEIQEWLEALDGVIEHEGPERAQFLLEQLVAKGRRRCGHLPFKATTGYINTIPRHLEVRPPEYVDHHLEWRIRSLVRWNAIAMVVNANRQHDGIGGHIASYASACTLYEIGFNHFWRAPSEEQDGDLVFFQGHSAPGIYARAYLEGRLSEEQLGNFRRDVDGQGVSSYPHPWLMPGFWQFPTVSMGLGPVQAVQQARFMKYLHHRGIRDTSGRKVWVFMGDGEMDEPESMAAIGTAAREGLDNLIFVINCNLQRLDGPVRGNGKIIQELEGEFRGAGWNVLKVIWGSRWDPLLEMDKTGLLQQRMEECVDGEYQAFKAKGGEYTRKHFFGKYPELERMVAGMSDYDIYRLNRGGHDPHKVYAAYHTAVHHTGEPTVILAKTVKGYGMGEAGEGQNITHQQKKMGESALRRFRDHYEIPVADDKLKETPFYKPDDDSPEMRYLHERRRALGGYLPVRWERAPALETPELSAFQPLLEDSGERELSTTMAFVRALTILTRDKAIGAHVVPIVPDEARTFGMEGLFRQLGIYSSVGQLYEPEDADQLMFYKESKTGQILEEGLNEAGAISSWMAAASAYANHGVNMIPFYVFYSMFGFQRVGDLAWASGDIQARGFLIGGTAGRTTLNGEGLQHQDGHSHLLASAIPNCIAYDPAFAYELAVILQGGLRRMFVDQENVFYYITVYNENYAHPAMPEGVETGILRGMYAYRRGPEGEAPRVQLLGSGSIFREVIAAADLLAEDFGVHADLWSCPSFTELARDGRACERHDRLHPGGEPRRPYVAQCLEGAAGPAVAATDYVRAYAEQIRPYLDGRPYWVLGTDGFGRSDTRERLRSFFEIDRYHVVCAALKALADDGQVAAERVDEAIQRYALAADAPNPWEV</sequence>
<dbReference type="EMBL" id="NRSH01000010">
    <property type="protein sequence ID" value="MBK1725812.1"/>
    <property type="molecule type" value="Genomic_DNA"/>
</dbReference>
<dbReference type="PIRSF" id="PIRSF000156">
    <property type="entry name" value="Pyruvate_dh_E1"/>
    <property type="match status" value="1"/>
</dbReference>
<comment type="caution">
    <text evidence="13">The sequence shown here is derived from an EMBL/GenBank/DDBJ whole genome shotgun (WGS) entry which is preliminary data.</text>
</comment>
<feature type="domain" description="Transketolase-like C-terminal" evidence="12">
    <location>
        <begin position="715"/>
        <end position="850"/>
    </location>
</feature>
<dbReference type="Gene3D" id="3.40.50.920">
    <property type="match status" value="1"/>
</dbReference>
<dbReference type="Pfam" id="PF17831">
    <property type="entry name" value="PDH_E1_M"/>
    <property type="match status" value="1"/>
</dbReference>
<evidence type="ECO:0000259" key="12">
    <source>
        <dbReference type="Pfam" id="PF22613"/>
    </source>
</evidence>
<dbReference type="Gene3D" id="3.40.50.970">
    <property type="match status" value="2"/>
</dbReference>
<dbReference type="NCBIfam" id="TIGR00759">
    <property type="entry name" value="aceE"/>
    <property type="match status" value="1"/>
</dbReference>
<evidence type="ECO:0000256" key="6">
    <source>
        <dbReference type="ARBA" id="ARBA00023052"/>
    </source>
</evidence>
<dbReference type="InterPro" id="IPR009014">
    <property type="entry name" value="Transketo_C/PFOR_II"/>
</dbReference>
<evidence type="ECO:0000256" key="2">
    <source>
        <dbReference type="ARBA" id="ARBA00003157"/>
    </source>
</evidence>
<dbReference type="EC" id="1.2.4.1" evidence="3 9"/>
<dbReference type="InterPro" id="IPR041621">
    <property type="entry name" value="PDH_E1_M"/>
</dbReference>
<dbReference type="Pfam" id="PF00456">
    <property type="entry name" value="Transketolase_N"/>
    <property type="match status" value="1"/>
</dbReference>
<dbReference type="SUPFAM" id="SSF52922">
    <property type="entry name" value="TK C-terminal domain-like"/>
    <property type="match status" value="1"/>
</dbReference>
<dbReference type="RefSeq" id="WP_200256316.1">
    <property type="nucleotide sequence ID" value="NZ_NRSH01000010.1"/>
</dbReference>
<dbReference type="CDD" id="cd02017">
    <property type="entry name" value="TPP_E1_EcPDC_like"/>
    <property type="match status" value="1"/>
</dbReference>
<keyword evidence="5 9" id="KW-0560">Oxidoreductase</keyword>
<organism evidence="13 14">
    <name type="scientific">Halorhodospira neutriphila</name>
    <dbReference type="NCBI Taxonomy" id="168379"/>
    <lineage>
        <taxon>Bacteria</taxon>
        <taxon>Pseudomonadati</taxon>
        <taxon>Pseudomonadota</taxon>
        <taxon>Gammaproteobacteria</taxon>
        <taxon>Chromatiales</taxon>
        <taxon>Ectothiorhodospiraceae</taxon>
        <taxon>Halorhodospira</taxon>
    </lineage>
</organism>
<dbReference type="InterPro" id="IPR035807">
    <property type="entry name" value="PDC_E1_N"/>
</dbReference>
<evidence type="ECO:0000259" key="10">
    <source>
        <dbReference type="Pfam" id="PF00456"/>
    </source>
</evidence>
<dbReference type="InterPro" id="IPR004660">
    <property type="entry name" value="PDH_E1"/>
</dbReference>
<protein>
    <recommendedName>
        <fullName evidence="4 9">Pyruvate dehydrogenase E1 component</fullName>
        <ecNumber evidence="3 9">1.2.4.1</ecNumber>
    </recommendedName>
</protein>
<keyword evidence="14" id="KW-1185">Reference proteome</keyword>
<evidence type="ECO:0000313" key="13">
    <source>
        <dbReference type="EMBL" id="MBK1725812.1"/>
    </source>
</evidence>
<feature type="domain" description="Transketolase N-terminal" evidence="10">
    <location>
        <begin position="87"/>
        <end position="297"/>
    </location>
</feature>
<evidence type="ECO:0000256" key="9">
    <source>
        <dbReference type="PIRNR" id="PIRNR000156"/>
    </source>
</evidence>
<evidence type="ECO:0000256" key="1">
    <source>
        <dbReference type="ARBA" id="ARBA00001964"/>
    </source>
</evidence>
<evidence type="ECO:0000256" key="8">
    <source>
        <dbReference type="ARBA" id="ARBA00051231"/>
    </source>
</evidence>
<dbReference type="InterPro" id="IPR005474">
    <property type="entry name" value="Transketolase_N"/>
</dbReference>
<comment type="cofactor">
    <cofactor evidence="1 9">
        <name>thiamine diphosphate</name>
        <dbReference type="ChEBI" id="CHEBI:58937"/>
    </cofactor>
</comment>
<evidence type="ECO:0000256" key="7">
    <source>
        <dbReference type="ARBA" id="ARBA00023317"/>
    </source>
</evidence>
<accession>A0ABS1E3Y1</accession>
<dbReference type="InterPro" id="IPR051157">
    <property type="entry name" value="PDH/Transketolase"/>
</dbReference>
<reference evidence="13 14" key="1">
    <citation type="journal article" date="2020" name="Microorganisms">
        <title>Osmotic Adaptation and Compatible Solute Biosynthesis of Phototrophic Bacteria as Revealed from Genome Analyses.</title>
        <authorList>
            <person name="Imhoff J.F."/>
            <person name="Rahn T."/>
            <person name="Kunzel S."/>
            <person name="Keller A."/>
            <person name="Neulinger S.C."/>
        </authorList>
    </citation>
    <scope>NUCLEOTIDE SEQUENCE [LARGE SCALE GENOMIC DNA]</scope>
    <source>
        <strain evidence="13 14">DSM 15116</strain>
    </source>
</reference>
<comment type="function">
    <text evidence="2 9">Component of the pyruvate dehydrogenase (PDH) complex, that catalyzes the overall conversion of pyruvate to acetyl-CoA and CO(2).</text>
</comment>